<feature type="binding site" evidence="16">
    <location>
        <position position="342"/>
    </location>
    <ligand>
        <name>S-adenosyl-L-methionine</name>
        <dbReference type="ChEBI" id="CHEBI:59789"/>
        <label>1</label>
    </ligand>
</feature>
<dbReference type="GO" id="GO:0004109">
    <property type="term" value="F:coproporphyrinogen oxidase activity"/>
    <property type="evidence" value="ECO:0007669"/>
    <property type="project" value="InterPro"/>
</dbReference>
<dbReference type="PANTHER" id="PTHR13932">
    <property type="entry name" value="COPROPORPHYRINIGEN III OXIDASE"/>
    <property type="match status" value="1"/>
</dbReference>
<dbReference type="GO" id="GO:0051539">
    <property type="term" value="F:4 iron, 4 sulfur cluster binding"/>
    <property type="evidence" value="ECO:0007669"/>
    <property type="project" value="UniProtKB-KW"/>
</dbReference>
<dbReference type="RefSeq" id="WP_011037247.1">
    <property type="nucleotide sequence ID" value="NC_007086.1"/>
</dbReference>
<evidence type="ECO:0000256" key="2">
    <source>
        <dbReference type="ARBA" id="ARBA00004785"/>
    </source>
</evidence>
<gene>
    <name evidence="19" type="ordered locus">XC_2090</name>
</gene>
<evidence type="ECO:0000256" key="3">
    <source>
        <dbReference type="ARBA" id="ARBA00005493"/>
    </source>
</evidence>
<keyword evidence="6 15" id="KW-0963">Cytoplasm</keyword>
<organism evidence="19 20">
    <name type="scientific">Xanthomonas campestris pv. campestris (strain 8004)</name>
    <dbReference type="NCBI Taxonomy" id="314565"/>
    <lineage>
        <taxon>Bacteria</taxon>
        <taxon>Pseudomonadati</taxon>
        <taxon>Pseudomonadota</taxon>
        <taxon>Gammaproteobacteria</taxon>
        <taxon>Lysobacterales</taxon>
        <taxon>Lysobacteraceae</taxon>
        <taxon>Xanthomonas</taxon>
    </lineage>
</organism>
<feature type="binding site" evidence="16">
    <location>
        <begin position="78"/>
        <end position="80"/>
    </location>
    <ligand>
        <name>S-adenosyl-L-methionine</name>
        <dbReference type="ChEBI" id="CHEBI:59789"/>
        <label>2</label>
    </ligand>
</feature>
<evidence type="ECO:0000313" key="20">
    <source>
        <dbReference type="Proteomes" id="UP000000420"/>
    </source>
</evidence>
<proteinExistence type="inferred from homology"/>
<evidence type="ECO:0000256" key="13">
    <source>
        <dbReference type="ARBA" id="ARBA00024295"/>
    </source>
</evidence>
<evidence type="ECO:0000256" key="1">
    <source>
        <dbReference type="ARBA" id="ARBA00004496"/>
    </source>
</evidence>
<comment type="function">
    <text evidence="13">Involved in the heme biosynthesis. Catalyzes the anaerobic oxidative decarboxylation of propionate groups of rings A and B of coproporphyrinogen III to yield the vinyl groups in protoporphyrinogen IX.</text>
</comment>
<feature type="binding site" evidence="16">
    <location>
        <position position="256"/>
    </location>
    <ligand>
        <name>S-adenosyl-L-methionine</name>
        <dbReference type="ChEBI" id="CHEBI:59789"/>
        <label>2</label>
    </ligand>
</feature>
<feature type="binding site" evidence="17">
    <location>
        <position position="72"/>
    </location>
    <ligand>
        <name>[4Fe-4S] cluster</name>
        <dbReference type="ChEBI" id="CHEBI:49883"/>
        <note>4Fe-4S-S-AdoMet</note>
    </ligand>
</feature>
<dbReference type="SUPFAM" id="SSF102114">
    <property type="entry name" value="Radical SAM enzymes"/>
    <property type="match status" value="1"/>
</dbReference>
<dbReference type="EC" id="1.3.98.3" evidence="15"/>
<keyword evidence="8 15" id="KW-0479">Metal-binding</keyword>
<feature type="binding site" evidence="16">
    <location>
        <position position="197"/>
    </location>
    <ligand>
        <name>S-adenosyl-L-methionine</name>
        <dbReference type="ChEBI" id="CHEBI:59789"/>
        <label>2</label>
    </ligand>
</feature>
<feature type="domain" description="Radical SAM core" evidence="18">
    <location>
        <begin position="57"/>
        <end position="283"/>
    </location>
</feature>
<keyword evidence="10 15" id="KW-0408">Iron</keyword>
<comment type="pathway">
    <text evidence="2 15">Porphyrin-containing compound metabolism; protoporphyrin-IX biosynthesis; protoporphyrinogen-IX from coproporphyrinogen-III (AdoMet route): step 1/1.</text>
</comment>
<keyword evidence="9 15" id="KW-0560">Oxidoreductase</keyword>
<dbReference type="HOGENOM" id="CLU_027579_3_0_6"/>
<comment type="catalytic activity">
    <reaction evidence="14 15">
        <text>coproporphyrinogen III + 2 S-adenosyl-L-methionine = protoporphyrinogen IX + 2 5'-deoxyadenosine + 2 L-methionine + 2 CO2</text>
        <dbReference type="Rhea" id="RHEA:15425"/>
        <dbReference type="ChEBI" id="CHEBI:16526"/>
        <dbReference type="ChEBI" id="CHEBI:17319"/>
        <dbReference type="ChEBI" id="CHEBI:57307"/>
        <dbReference type="ChEBI" id="CHEBI:57309"/>
        <dbReference type="ChEBI" id="CHEBI:57844"/>
        <dbReference type="ChEBI" id="CHEBI:59789"/>
        <dbReference type="EC" id="1.3.98.3"/>
    </reaction>
</comment>
<feature type="binding site" evidence="16">
    <location>
        <position position="185"/>
    </location>
    <ligand>
        <name>S-adenosyl-L-methionine</name>
        <dbReference type="ChEBI" id="CHEBI:59789"/>
        <label>2</label>
    </ligand>
</feature>
<evidence type="ECO:0000256" key="12">
    <source>
        <dbReference type="ARBA" id="ARBA00023244"/>
    </source>
</evidence>
<dbReference type="Pfam" id="PF06969">
    <property type="entry name" value="HemN_C"/>
    <property type="match status" value="1"/>
</dbReference>
<keyword evidence="12 15" id="KW-0627">Porphyrin biosynthesis</keyword>
<evidence type="ECO:0000256" key="15">
    <source>
        <dbReference type="PIRNR" id="PIRNR000167"/>
    </source>
</evidence>
<feature type="binding site" evidence="16">
    <location>
        <position position="222"/>
    </location>
    <ligand>
        <name>S-adenosyl-L-methionine</name>
        <dbReference type="ChEBI" id="CHEBI:59789"/>
        <label>2</label>
    </ligand>
</feature>
<dbReference type="Pfam" id="PF04055">
    <property type="entry name" value="Radical_SAM"/>
    <property type="match status" value="1"/>
</dbReference>
<evidence type="ECO:0000256" key="9">
    <source>
        <dbReference type="ARBA" id="ARBA00023002"/>
    </source>
</evidence>
<comment type="similarity">
    <text evidence="3 15">Belongs to the anaerobic coproporphyrinogen-III oxidase family.</text>
</comment>
<dbReference type="InterPro" id="IPR007197">
    <property type="entry name" value="rSAM"/>
</dbReference>
<dbReference type="GO" id="GO:0005737">
    <property type="term" value="C:cytoplasm"/>
    <property type="evidence" value="ECO:0007669"/>
    <property type="project" value="UniProtKB-SubCell"/>
</dbReference>
<feature type="binding site" evidence="17">
    <location>
        <position position="79"/>
    </location>
    <ligand>
        <name>[4Fe-4S] cluster</name>
        <dbReference type="ChEBI" id="CHEBI:49883"/>
        <note>4Fe-4S-S-AdoMet</note>
    </ligand>
</feature>
<evidence type="ECO:0000256" key="17">
    <source>
        <dbReference type="PIRSR" id="PIRSR000167-2"/>
    </source>
</evidence>
<dbReference type="SFLD" id="SFLDS00029">
    <property type="entry name" value="Radical_SAM"/>
    <property type="match status" value="1"/>
</dbReference>
<dbReference type="InterPro" id="IPR010723">
    <property type="entry name" value="HemN_C"/>
</dbReference>
<keyword evidence="5 15" id="KW-0004">4Fe-4S</keyword>
<evidence type="ECO:0000256" key="6">
    <source>
        <dbReference type="ARBA" id="ARBA00022490"/>
    </source>
</evidence>
<feature type="binding site" evidence="16">
    <location>
        <begin position="124"/>
        <end position="125"/>
    </location>
    <ligand>
        <name>S-adenosyl-L-methionine</name>
        <dbReference type="ChEBI" id="CHEBI:59789"/>
        <label>2</label>
    </ligand>
</feature>
<evidence type="ECO:0000259" key="18">
    <source>
        <dbReference type="PROSITE" id="PS51918"/>
    </source>
</evidence>
<dbReference type="EMBL" id="CP000050">
    <property type="protein sequence ID" value="AAY49146.1"/>
    <property type="molecule type" value="Genomic_DNA"/>
</dbReference>
<evidence type="ECO:0000256" key="8">
    <source>
        <dbReference type="ARBA" id="ARBA00022723"/>
    </source>
</evidence>
<dbReference type="PANTHER" id="PTHR13932:SF6">
    <property type="entry name" value="OXYGEN-INDEPENDENT COPROPORPHYRINOGEN III OXIDASE"/>
    <property type="match status" value="1"/>
</dbReference>
<dbReference type="Gene3D" id="1.10.10.920">
    <property type="match status" value="1"/>
</dbReference>
<dbReference type="GO" id="GO:0051989">
    <property type="term" value="F:coproporphyrinogen dehydrogenase activity"/>
    <property type="evidence" value="ECO:0007669"/>
    <property type="project" value="UniProtKB-EC"/>
</dbReference>
<dbReference type="GO" id="GO:0006782">
    <property type="term" value="P:protoporphyrinogen IX biosynthetic process"/>
    <property type="evidence" value="ECO:0007669"/>
    <property type="project" value="UniProtKB-UniPathway"/>
</dbReference>
<dbReference type="InterPro" id="IPR058240">
    <property type="entry name" value="rSAM_sf"/>
</dbReference>
<evidence type="ECO:0000256" key="5">
    <source>
        <dbReference type="ARBA" id="ARBA00022485"/>
    </source>
</evidence>
<evidence type="ECO:0000256" key="7">
    <source>
        <dbReference type="ARBA" id="ARBA00022691"/>
    </source>
</evidence>
<dbReference type="SMART" id="SM00729">
    <property type="entry name" value="Elp3"/>
    <property type="match status" value="1"/>
</dbReference>
<evidence type="ECO:0000256" key="10">
    <source>
        <dbReference type="ARBA" id="ARBA00023004"/>
    </source>
</evidence>
<dbReference type="GO" id="GO:0046872">
    <property type="term" value="F:metal ion binding"/>
    <property type="evidence" value="ECO:0007669"/>
    <property type="project" value="UniProtKB-KW"/>
</dbReference>
<dbReference type="InterPro" id="IPR023404">
    <property type="entry name" value="rSAM_horseshoe"/>
</dbReference>
<reference evidence="19 20" key="1">
    <citation type="journal article" date="2005" name="Genome Res.">
        <title>Comparative and functional genomic analyses of the pathogenicity of phytopathogen Xanthomonas campestris pv. campestris.</title>
        <authorList>
            <person name="Qian W."/>
            <person name="Jia Y."/>
            <person name="Ren S.X."/>
            <person name="He Y.Q."/>
            <person name="Feng J.X."/>
            <person name="Lu L.F."/>
            <person name="Sun Q."/>
            <person name="Ying G."/>
            <person name="Tang D.J."/>
            <person name="Tang H."/>
            <person name="Wu W."/>
            <person name="Hao P."/>
            <person name="Wang L."/>
            <person name="Jiang B.L."/>
            <person name="Zeng S."/>
            <person name="Gu W.Y."/>
            <person name="Lu G."/>
            <person name="Rong L."/>
            <person name="Tian Y."/>
            <person name="Yao Z."/>
            <person name="Fu G."/>
            <person name="Chen B."/>
            <person name="Fang R."/>
            <person name="Qiang B."/>
            <person name="Chen Z."/>
            <person name="Zhao G.P."/>
            <person name="Tang J.L."/>
            <person name="He C."/>
        </authorList>
    </citation>
    <scope>NUCLEOTIDE SEQUENCE [LARGE SCALE GENOMIC DNA]</scope>
    <source>
        <strain evidence="19 20">8004</strain>
    </source>
</reference>
<evidence type="ECO:0000256" key="11">
    <source>
        <dbReference type="ARBA" id="ARBA00023014"/>
    </source>
</evidence>
<feature type="binding site" evidence="16">
    <location>
        <position position="66"/>
    </location>
    <ligand>
        <name>S-adenosyl-L-methionine</name>
        <dbReference type="ChEBI" id="CHEBI:59789"/>
        <label>1</label>
    </ligand>
</feature>
<comment type="cofactor">
    <cofactor evidence="15 17">
        <name>[4Fe-4S] cluster</name>
        <dbReference type="ChEBI" id="CHEBI:49883"/>
    </cofactor>
    <text evidence="15 17">Binds 1 [4Fe-4S] cluster. The cluster is coordinated with 3 cysteines and an exchangeable S-adenosyl-L-methionine.</text>
</comment>
<name>A0A0H2X7D2_XANC8</name>
<dbReference type="KEGG" id="xcb:XC_2090"/>
<dbReference type="NCBIfam" id="TIGR00538">
    <property type="entry name" value="hemN"/>
    <property type="match status" value="1"/>
</dbReference>
<dbReference type="SFLD" id="SFLDG01065">
    <property type="entry name" value="anaerobic_coproporphyrinogen-I"/>
    <property type="match status" value="1"/>
</dbReference>
<keyword evidence="7 15" id="KW-0949">S-adenosyl-L-methionine</keyword>
<accession>A0A0H2X7D2</accession>
<dbReference type="Proteomes" id="UP000000420">
    <property type="component" value="Chromosome"/>
</dbReference>
<dbReference type="CDD" id="cd01335">
    <property type="entry name" value="Radical_SAM"/>
    <property type="match status" value="1"/>
</dbReference>
<comment type="subunit">
    <text evidence="4">Monomer.</text>
</comment>
<dbReference type="InterPro" id="IPR006638">
    <property type="entry name" value="Elp3/MiaA/NifB-like_rSAM"/>
</dbReference>
<evidence type="ECO:0000256" key="14">
    <source>
        <dbReference type="ARBA" id="ARBA00048321"/>
    </source>
</evidence>
<evidence type="ECO:0000256" key="16">
    <source>
        <dbReference type="PIRSR" id="PIRSR000167-1"/>
    </source>
</evidence>
<dbReference type="PIRSF" id="PIRSF000167">
    <property type="entry name" value="HemN"/>
    <property type="match status" value="1"/>
</dbReference>
<feature type="binding site" evidence="16">
    <location>
        <position position="123"/>
    </location>
    <ligand>
        <name>S-adenosyl-L-methionine</name>
        <dbReference type="ChEBI" id="CHEBI:59789"/>
        <label>1</label>
    </ligand>
</feature>
<dbReference type="InterPro" id="IPR004558">
    <property type="entry name" value="Coprogen_oxidase_HemN"/>
</dbReference>
<protein>
    <recommendedName>
        <fullName evidence="15">Coproporphyrinogen-III oxidase</fullName>
        <ecNumber evidence="15">1.3.98.3</ecNumber>
    </recommendedName>
</protein>
<evidence type="ECO:0000256" key="4">
    <source>
        <dbReference type="ARBA" id="ARBA00011245"/>
    </source>
</evidence>
<dbReference type="UniPathway" id="UPA00251">
    <property type="reaction ID" value="UER00323"/>
</dbReference>
<sequence length="470" mass="51668">MEPDIAAAHARWNFDQALLQRYDRPGPRYTSYPTAPHFQPGFGATDLQAAFLRAQEQRPGRALSLYVHVPFCSSPCFYCGCNRIITRDATKGQAYVARLLREATSAAEHLERSRTIVQLHLGGGTPNFLSPALLGDLLDGLRRIFRFSTDPGRDISIELDPRAVQSGDVAALAQIGFTRVSLGIQDFDPDVQAAINRRQGEQETLELIAACRQAGIASVNVDLVYGLPRQTQAGFARTLDRVLAARPDRLAIYGYAHMPHVFKAQRQIDVQELPSAQDRLALLGLAVHTLSAAGYQYIGMDHFALPSEDLAIAQRRGDLQRNFMGYTTHADTDLIGLGVSAISHFGDSYSQNPRELAAWDAAVDRGALPVCRGMQLSADDLLRAEVIQALLCRGRVDLAAVAQRHQCDARHCYDDALAALELLAADDLVEVRGLCVDVTATGWPLVRLAAMCFDRYLQPSQQDVRYSKAI</sequence>
<dbReference type="PROSITE" id="PS51918">
    <property type="entry name" value="RADICAL_SAM"/>
    <property type="match status" value="1"/>
</dbReference>
<evidence type="ECO:0000313" key="19">
    <source>
        <dbReference type="EMBL" id="AAY49146.1"/>
    </source>
</evidence>
<feature type="binding site" evidence="17">
    <location>
        <position position="76"/>
    </location>
    <ligand>
        <name>[4Fe-4S] cluster</name>
        <dbReference type="ChEBI" id="CHEBI:49883"/>
        <note>4Fe-4S-S-AdoMet</note>
    </ligand>
</feature>
<dbReference type="SFLD" id="SFLDG01082">
    <property type="entry name" value="B12-binding_domain_containing"/>
    <property type="match status" value="1"/>
</dbReference>
<dbReference type="AlphaFoldDB" id="A0A0H2X7D2"/>
<dbReference type="Gene3D" id="3.80.30.20">
    <property type="entry name" value="tm_1862 like domain"/>
    <property type="match status" value="1"/>
</dbReference>
<dbReference type="InterPro" id="IPR034505">
    <property type="entry name" value="Coproporphyrinogen-III_oxidase"/>
</dbReference>
<feature type="binding site" evidence="16">
    <location>
        <position position="158"/>
    </location>
    <ligand>
        <name>S-adenosyl-L-methionine</name>
        <dbReference type="ChEBI" id="CHEBI:59789"/>
        <label>1</label>
    </ligand>
</feature>
<keyword evidence="11 15" id="KW-0411">Iron-sulfur</keyword>
<comment type="subcellular location">
    <subcellularLocation>
        <location evidence="1 15">Cytoplasm</location>
    </subcellularLocation>
</comment>